<dbReference type="Proteomes" id="UP001208017">
    <property type="component" value="Unassembled WGS sequence"/>
</dbReference>
<evidence type="ECO:0000256" key="1">
    <source>
        <dbReference type="ARBA" id="ARBA00004141"/>
    </source>
</evidence>
<evidence type="ECO:0000313" key="8">
    <source>
        <dbReference type="Proteomes" id="UP001208017"/>
    </source>
</evidence>
<keyword evidence="4 5" id="KW-0472">Membrane</keyword>
<proteinExistence type="predicted"/>
<feature type="transmembrane region" description="Helical" evidence="5">
    <location>
        <begin position="83"/>
        <end position="102"/>
    </location>
</feature>
<name>A0ABT3WXW8_9BACL</name>
<comment type="caution">
    <text evidence="7">The sequence shown here is derived from an EMBL/GenBank/DDBJ whole genome shotgun (WGS) entry which is preliminary data.</text>
</comment>
<dbReference type="InterPro" id="IPR007016">
    <property type="entry name" value="O-antigen_ligase-rel_domated"/>
</dbReference>
<evidence type="ECO:0000259" key="6">
    <source>
        <dbReference type="Pfam" id="PF04932"/>
    </source>
</evidence>
<evidence type="ECO:0000256" key="2">
    <source>
        <dbReference type="ARBA" id="ARBA00022692"/>
    </source>
</evidence>
<evidence type="ECO:0000256" key="3">
    <source>
        <dbReference type="ARBA" id="ARBA00022989"/>
    </source>
</evidence>
<feature type="transmembrane region" description="Helical" evidence="5">
    <location>
        <begin position="398"/>
        <end position="415"/>
    </location>
</feature>
<dbReference type="GO" id="GO:0016874">
    <property type="term" value="F:ligase activity"/>
    <property type="evidence" value="ECO:0007669"/>
    <property type="project" value="UniProtKB-KW"/>
</dbReference>
<feature type="transmembrane region" description="Helical" evidence="5">
    <location>
        <begin position="210"/>
        <end position="228"/>
    </location>
</feature>
<sequence length="452" mass="49687">MGATPLASIQQPRLRDFTYYLLLILALFGMTNSIVRDILGAVPGLGMFGGIWNEGLMFLLYIAFFLKSRAEGRIDWKATRLHWLILATFVTAVLSMFANWIFNPQSLDISKGYGNYFWVDVHASLPAAIYGIRALLEYTLYFFVLNALLDDEVTIKDMINVMIVAATAVALYGIYQKLSGMETPKSWTYSEAESGLTIRVFSTIGNPNSLGGYMVLVAPIAIALTLWAKDWTRRLLYGSASLLMLACLLLTFSRGAWIGFIAGMALYTLITRNKWLALIGIGGLVAAPFAAPDVVDRLLLAFTPEYLEKASNKGRVEFWARAFNIWKESPVFGAGIGTVGDTVALKFNMPGATWIDNQYMRVLAEMGILGFVAYVAMLLTPVFAGIKNVFAAKANSSYLHALNAGITAAIFGMIVENVTAGIFENEVVITTFWPLIAILYVSIRLINGKANA</sequence>
<feature type="transmembrane region" description="Helical" evidence="5">
    <location>
        <begin position="368"/>
        <end position="386"/>
    </location>
</feature>
<dbReference type="PANTHER" id="PTHR37422:SF13">
    <property type="entry name" value="LIPOPOLYSACCHARIDE BIOSYNTHESIS PROTEIN PA4999-RELATED"/>
    <property type="match status" value="1"/>
</dbReference>
<keyword evidence="2 5" id="KW-0812">Transmembrane</keyword>
<feature type="transmembrane region" description="Helical" evidence="5">
    <location>
        <begin position="275"/>
        <end position="295"/>
    </location>
</feature>
<gene>
    <name evidence="7" type="ORF">OS242_06050</name>
</gene>
<dbReference type="RefSeq" id="WP_267150758.1">
    <property type="nucleotide sequence ID" value="NZ_JAPMLT010000002.1"/>
</dbReference>
<protein>
    <submittedName>
        <fullName evidence="7">O-antigen ligase family protein</fullName>
    </submittedName>
</protein>
<keyword evidence="8" id="KW-1185">Reference proteome</keyword>
<feature type="domain" description="O-antigen ligase-related" evidence="6">
    <location>
        <begin position="240"/>
        <end position="375"/>
    </location>
</feature>
<dbReference type="PANTHER" id="PTHR37422">
    <property type="entry name" value="TEICHURONIC ACID BIOSYNTHESIS PROTEIN TUAE"/>
    <property type="match status" value="1"/>
</dbReference>
<feature type="transmembrane region" description="Helical" evidence="5">
    <location>
        <begin position="41"/>
        <end position="62"/>
    </location>
</feature>
<dbReference type="Pfam" id="PF04932">
    <property type="entry name" value="Wzy_C"/>
    <property type="match status" value="1"/>
</dbReference>
<keyword evidence="3 5" id="KW-1133">Transmembrane helix</keyword>
<comment type="subcellular location">
    <subcellularLocation>
        <location evidence="1">Membrane</location>
        <topology evidence="1">Multi-pass membrane protein</topology>
    </subcellularLocation>
</comment>
<feature type="transmembrane region" description="Helical" evidence="5">
    <location>
        <begin position="427"/>
        <end position="446"/>
    </location>
</feature>
<evidence type="ECO:0000313" key="7">
    <source>
        <dbReference type="EMBL" id="MCX7569518.1"/>
    </source>
</evidence>
<reference evidence="7 8" key="1">
    <citation type="submission" date="2022-11" db="EMBL/GenBank/DDBJ databases">
        <title>Study of microbial diversity in lake waters.</title>
        <authorList>
            <person name="Zhang J."/>
        </authorList>
    </citation>
    <scope>NUCLEOTIDE SEQUENCE [LARGE SCALE GENOMIC DNA]</scope>
    <source>
        <strain evidence="7 8">DT12</strain>
    </source>
</reference>
<evidence type="ECO:0000256" key="4">
    <source>
        <dbReference type="ARBA" id="ARBA00023136"/>
    </source>
</evidence>
<organism evidence="7 8">
    <name type="scientific">Tumebacillus lacus</name>
    <dbReference type="NCBI Taxonomy" id="2995335"/>
    <lineage>
        <taxon>Bacteria</taxon>
        <taxon>Bacillati</taxon>
        <taxon>Bacillota</taxon>
        <taxon>Bacilli</taxon>
        <taxon>Bacillales</taxon>
        <taxon>Alicyclobacillaceae</taxon>
        <taxon>Tumebacillus</taxon>
    </lineage>
</organism>
<feature type="transmembrane region" description="Helical" evidence="5">
    <location>
        <begin position="127"/>
        <end position="149"/>
    </location>
</feature>
<feature type="transmembrane region" description="Helical" evidence="5">
    <location>
        <begin position="17"/>
        <end position="35"/>
    </location>
</feature>
<keyword evidence="7" id="KW-0436">Ligase</keyword>
<dbReference type="InterPro" id="IPR051533">
    <property type="entry name" value="WaaL-like"/>
</dbReference>
<accession>A0ABT3WXW8</accession>
<dbReference type="EMBL" id="JAPMLT010000002">
    <property type="protein sequence ID" value="MCX7569518.1"/>
    <property type="molecule type" value="Genomic_DNA"/>
</dbReference>
<feature type="transmembrane region" description="Helical" evidence="5">
    <location>
        <begin position="158"/>
        <end position="175"/>
    </location>
</feature>
<evidence type="ECO:0000256" key="5">
    <source>
        <dbReference type="SAM" id="Phobius"/>
    </source>
</evidence>
<feature type="transmembrane region" description="Helical" evidence="5">
    <location>
        <begin position="240"/>
        <end position="269"/>
    </location>
</feature>